<organism evidence="6 7">
    <name type="scientific">Aspergillus pseudoustus</name>
    <dbReference type="NCBI Taxonomy" id="1810923"/>
    <lineage>
        <taxon>Eukaryota</taxon>
        <taxon>Fungi</taxon>
        <taxon>Dikarya</taxon>
        <taxon>Ascomycota</taxon>
        <taxon>Pezizomycotina</taxon>
        <taxon>Eurotiomycetes</taxon>
        <taxon>Eurotiomycetidae</taxon>
        <taxon>Eurotiales</taxon>
        <taxon>Aspergillaceae</taxon>
        <taxon>Aspergillus</taxon>
        <taxon>Aspergillus subgen. Nidulantes</taxon>
    </lineage>
</organism>
<evidence type="ECO:0000313" key="7">
    <source>
        <dbReference type="Proteomes" id="UP001610446"/>
    </source>
</evidence>
<keyword evidence="4 5" id="KW-0472">Membrane</keyword>
<feature type="transmembrane region" description="Helical" evidence="5">
    <location>
        <begin position="6"/>
        <end position="25"/>
    </location>
</feature>
<evidence type="ECO:0000256" key="5">
    <source>
        <dbReference type="SAM" id="Phobius"/>
    </source>
</evidence>
<sequence>MLSTGLALYLVFLLAEWRFVKWSILPLHLFQSSRSTNLLLAMDLIVGWVFYSNLFYTPLYFQIIRSWSPSTAGSMILSMVISHGTTSCMTGILVATLGHYMPIIRGGTGL</sequence>
<evidence type="ECO:0000256" key="2">
    <source>
        <dbReference type="ARBA" id="ARBA00022692"/>
    </source>
</evidence>
<accession>A0ABR4KXU1</accession>
<dbReference type="PANTHER" id="PTHR23501">
    <property type="entry name" value="MAJOR FACILITATOR SUPERFAMILY"/>
    <property type="match status" value="1"/>
</dbReference>
<keyword evidence="3 5" id="KW-1133">Transmembrane helix</keyword>
<name>A0ABR4KXU1_9EURO</name>
<feature type="transmembrane region" description="Helical" evidence="5">
    <location>
        <begin position="37"/>
        <end position="56"/>
    </location>
</feature>
<evidence type="ECO:0000256" key="1">
    <source>
        <dbReference type="ARBA" id="ARBA00004141"/>
    </source>
</evidence>
<evidence type="ECO:0008006" key="8">
    <source>
        <dbReference type="Google" id="ProtNLM"/>
    </source>
</evidence>
<dbReference type="SUPFAM" id="SSF103473">
    <property type="entry name" value="MFS general substrate transporter"/>
    <property type="match status" value="1"/>
</dbReference>
<dbReference type="Proteomes" id="UP001610446">
    <property type="component" value="Unassembled WGS sequence"/>
</dbReference>
<evidence type="ECO:0000256" key="4">
    <source>
        <dbReference type="ARBA" id="ARBA00023136"/>
    </source>
</evidence>
<dbReference type="InterPro" id="IPR036259">
    <property type="entry name" value="MFS_trans_sf"/>
</dbReference>
<dbReference type="EMBL" id="JBFXLU010000005">
    <property type="protein sequence ID" value="KAL2857051.1"/>
    <property type="molecule type" value="Genomic_DNA"/>
</dbReference>
<evidence type="ECO:0000313" key="6">
    <source>
        <dbReference type="EMBL" id="KAL2857051.1"/>
    </source>
</evidence>
<reference evidence="6 7" key="1">
    <citation type="submission" date="2024-07" db="EMBL/GenBank/DDBJ databases">
        <title>Section-level genome sequencing and comparative genomics of Aspergillus sections Usti and Cavernicolus.</title>
        <authorList>
            <consortium name="Lawrence Berkeley National Laboratory"/>
            <person name="Nybo J.L."/>
            <person name="Vesth T.C."/>
            <person name="Theobald S."/>
            <person name="Frisvad J.C."/>
            <person name="Larsen T.O."/>
            <person name="Kjaerboelling I."/>
            <person name="Rothschild-Mancinelli K."/>
            <person name="Lyhne E.K."/>
            <person name="Kogle M.E."/>
            <person name="Barry K."/>
            <person name="Clum A."/>
            <person name="Na H."/>
            <person name="Ledsgaard L."/>
            <person name="Lin J."/>
            <person name="Lipzen A."/>
            <person name="Kuo A."/>
            <person name="Riley R."/>
            <person name="Mondo S."/>
            <person name="Labutti K."/>
            <person name="Haridas S."/>
            <person name="Pangalinan J."/>
            <person name="Salamov A.A."/>
            <person name="Simmons B.A."/>
            <person name="Magnuson J.K."/>
            <person name="Chen J."/>
            <person name="Drula E."/>
            <person name="Henrissat B."/>
            <person name="Wiebenga A."/>
            <person name="Lubbers R.J."/>
            <person name="Gomes A.C."/>
            <person name="Makela M.R."/>
            <person name="Stajich J."/>
            <person name="Grigoriev I.V."/>
            <person name="Mortensen U.H."/>
            <person name="De Vries R.P."/>
            <person name="Baker S.E."/>
            <person name="Andersen M.R."/>
        </authorList>
    </citation>
    <scope>NUCLEOTIDE SEQUENCE [LARGE SCALE GENOMIC DNA]</scope>
    <source>
        <strain evidence="6 7">CBS 123904</strain>
    </source>
</reference>
<keyword evidence="2 5" id="KW-0812">Transmembrane</keyword>
<proteinExistence type="predicted"/>
<dbReference type="PANTHER" id="PTHR23501:SF189">
    <property type="entry name" value="DRUG TRANSPORTER, PUTATIVE (AFU_ORTHOLOGUE AFUA_4G03920)-RELATED"/>
    <property type="match status" value="1"/>
</dbReference>
<comment type="caution">
    <text evidence="6">The sequence shown here is derived from an EMBL/GenBank/DDBJ whole genome shotgun (WGS) entry which is preliminary data.</text>
</comment>
<feature type="transmembrane region" description="Helical" evidence="5">
    <location>
        <begin position="76"/>
        <end position="97"/>
    </location>
</feature>
<evidence type="ECO:0000256" key="3">
    <source>
        <dbReference type="ARBA" id="ARBA00022989"/>
    </source>
</evidence>
<protein>
    <recommendedName>
        <fullName evidence="8">Major facilitator superfamily domain-containing protein</fullName>
    </recommendedName>
</protein>
<comment type="subcellular location">
    <subcellularLocation>
        <location evidence="1">Membrane</location>
        <topology evidence="1">Multi-pass membrane protein</topology>
    </subcellularLocation>
</comment>
<gene>
    <name evidence="6" type="ORF">BJY01DRAFT_242454</name>
</gene>
<keyword evidence="7" id="KW-1185">Reference proteome</keyword>